<evidence type="ECO:0000256" key="3">
    <source>
        <dbReference type="SAM" id="SignalP"/>
    </source>
</evidence>
<dbReference type="PANTHER" id="PTHR35089:SF1">
    <property type="entry name" value="CHAPERONE PROTEIN SKP"/>
    <property type="match status" value="1"/>
</dbReference>
<dbReference type="GO" id="GO:0050821">
    <property type="term" value="P:protein stabilization"/>
    <property type="evidence" value="ECO:0007669"/>
    <property type="project" value="TreeGrafter"/>
</dbReference>
<accession>A0A7W8GD67</accession>
<feature type="chain" id="PRO_5030764837" evidence="3">
    <location>
        <begin position="20"/>
        <end position="158"/>
    </location>
</feature>
<dbReference type="GO" id="GO:0005829">
    <property type="term" value="C:cytosol"/>
    <property type="evidence" value="ECO:0007669"/>
    <property type="project" value="TreeGrafter"/>
</dbReference>
<keyword evidence="2 3" id="KW-0732">Signal</keyword>
<evidence type="ECO:0000313" key="5">
    <source>
        <dbReference type="Proteomes" id="UP000525389"/>
    </source>
</evidence>
<comment type="similarity">
    <text evidence="1">Belongs to the Skp family.</text>
</comment>
<evidence type="ECO:0000256" key="2">
    <source>
        <dbReference type="ARBA" id="ARBA00022729"/>
    </source>
</evidence>
<dbReference type="RefSeq" id="WP_184025829.1">
    <property type="nucleotide sequence ID" value="NZ_JACHFN010000002.1"/>
</dbReference>
<dbReference type="SUPFAM" id="SSF111384">
    <property type="entry name" value="OmpH-like"/>
    <property type="match status" value="1"/>
</dbReference>
<dbReference type="Proteomes" id="UP000525389">
    <property type="component" value="Unassembled WGS sequence"/>
</dbReference>
<dbReference type="Gene3D" id="3.30.910.20">
    <property type="entry name" value="Skp domain"/>
    <property type="match status" value="1"/>
</dbReference>
<evidence type="ECO:0000313" key="4">
    <source>
        <dbReference type="EMBL" id="MBB5233424.1"/>
    </source>
</evidence>
<dbReference type="InterPro" id="IPR005632">
    <property type="entry name" value="Chaperone_Skp"/>
</dbReference>
<evidence type="ECO:0000256" key="1">
    <source>
        <dbReference type="ARBA" id="ARBA00009091"/>
    </source>
</evidence>
<gene>
    <name evidence="4" type="ORF">HNQ09_000841</name>
</gene>
<sequence length="158" mass="16855">MKYALLLLPLALLSTVPQAQKSRSRVGFVDVQQAVAAMPGSSAYLTLSKRVDADLQAKRTNIQRLSAQAARTRSTADRAALQRAQQSFLSAQQGYQGRLATAFKPLASRLNTTVANVARGSGFTVVLDRRVAAQSGLVVYANIGATDLTPAVVRALKK</sequence>
<protein>
    <submittedName>
        <fullName evidence="4">Outer membrane protein</fullName>
    </submittedName>
</protein>
<dbReference type="InterPro" id="IPR024930">
    <property type="entry name" value="Skp_dom_sf"/>
</dbReference>
<dbReference type="Pfam" id="PF03938">
    <property type="entry name" value="OmpH"/>
    <property type="match status" value="1"/>
</dbReference>
<keyword evidence="5" id="KW-1185">Reference proteome</keyword>
<dbReference type="SMART" id="SM00935">
    <property type="entry name" value="OmpH"/>
    <property type="match status" value="1"/>
</dbReference>
<name>A0A7W8GD67_9DEIO</name>
<proteinExistence type="inferred from homology"/>
<organism evidence="4 5">
    <name type="scientific">Deinococcus budaensis</name>
    <dbReference type="NCBI Taxonomy" id="1665626"/>
    <lineage>
        <taxon>Bacteria</taxon>
        <taxon>Thermotogati</taxon>
        <taxon>Deinococcota</taxon>
        <taxon>Deinococci</taxon>
        <taxon>Deinococcales</taxon>
        <taxon>Deinococcaceae</taxon>
        <taxon>Deinococcus</taxon>
    </lineage>
</organism>
<dbReference type="GO" id="GO:0051082">
    <property type="term" value="F:unfolded protein binding"/>
    <property type="evidence" value="ECO:0007669"/>
    <property type="project" value="InterPro"/>
</dbReference>
<dbReference type="AlphaFoldDB" id="A0A7W8GD67"/>
<reference evidence="4 5" key="1">
    <citation type="submission" date="2020-08" db="EMBL/GenBank/DDBJ databases">
        <title>Genomic Encyclopedia of Type Strains, Phase IV (KMG-IV): sequencing the most valuable type-strain genomes for metagenomic binning, comparative biology and taxonomic classification.</title>
        <authorList>
            <person name="Goeker M."/>
        </authorList>
    </citation>
    <scope>NUCLEOTIDE SEQUENCE [LARGE SCALE GENOMIC DNA]</scope>
    <source>
        <strain evidence="4 5">DSM 101791</strain>
    </source>
</reference>
<feature type="signal peptide" evidence="3">
    <location>
        <begin position="1"/>
        <end position="19"/>
    </location>
</feature>
<dbReference type="EMBL" id="JACHFN010000002">
    <property type="protein sequence ID" value="MBB5233424.1"/>
    <property type="molecule type" value="Genomic_DNA"/>
</dbReference>
<dbReference type="PANTHER" id="PTHR35089">
    <property type="entry name" value="CHAPERONE PROTEIN SKP"/>
    <property type="match status" value="1"/>
</dbReference>
<comment type="caution">
    <text evidence="4">The sequence shown here is derived from an EMBL/GenBank/DDBJ whole genome shotgun (WGS) entry which is preliminary data.</text>
</comment>